<sequence length="1020" mass="113205">MRGHDISIETSLVKVGQAVTKQLALTWFAGRKADSRRGKDLHRLVRARFPLPDNQRKVFSSLWKTDDDIAARLAPACARAAHGLPDNERDAALDAVADALEDAELSDAALFAVDLSPEALADEVRRQAPIGRAGLSDGATRLYETALDRACIVLVHLVRELPEFNAATAVETLGRLGSLLSTVDEMLARLPERSLDAPSGTDEDELFRRRYFQAMVRAHDRLEVIGLTTHSYEPRTTLSVAYLSLTVSEENDRDGPQRPSRPREDWRGENLRVEAALGEHQRVVLRGEAGAGKSTLLRWLAINAAKGSFAGALGHWNEHVPFLVKLREFADKPLPRVNELLSLPSTPECGPAPDEWAHRQLDSGQALLLVDGVDELQREQRDAVRHWLRGLLSSYPHILVVVTSRPTAVTPKWLAHEGFHSVELESMSLADARELLRRWHKALLDSAPSVDLLPCPPDEIAEHERTLHGQLRSRSHLRALARSPLLCAMLCALNLDRKGQLPRERQALYAAALDMLLERRDADRNVASAGGVRLTRTEKQALLRELAWWLNENGRSQMSWDQAVGRLRARLQSMPNVHEEPEVLLRHLVERSGIVREPAVGRVDFVHRTFQEYLAAEEAVQRDSIDLLVGHARSDLWRETVLMACAHANPEQRGLLLVGLLDEADQATPKTARQLRLLAAACLETVVEVEPAEVITRIIECVRGLVPPRSIRESRSLATVGIRLLDFLPDSLDGLSNAQAAATVRAAVLVNGPEVLPVLAHFARDPRDGVQSELIKGWDYFDTGRYAELVLADAPLERNEQDEDGAVFLTSTDPVSHLHRLRHLRTLYLTAPSDVQIDQEVHLISTMERLRGLHLTAFRAPATLYELARLSRLRQLTFNFSGGLADIDFLTELPQLSDIEIVAGDLGDLGSLRTMKQLEQLSILDGVKLSSIAALGDLPRLRHLTLWHCLIRDLSPLADIPTLTSLLLGNCPQPVDLRPLADCQMRIVLDSGTAVTGVSELGDGVHVFGRTGERIYADWP</sequence>
<dbReference type="PROSITE" id="PS50837">
    <property type="entry name" value="NACHT"/>
    <property type="match status" value="1"/>
</dbReference>
<reference evidence="4 5" key="2">
    <citation type="submission" date="2019-09" db="EMBL/GenBank/DDBJ databases">
        <authorList>
            <person name="Jin C."/>
        </authorList>
    </citation>
    <scope>NUCLEOTIDE SEQUENCE [LARGE SCALE GENOMIC DNA]</scope>
    <source>
        <strain evidence="4 5">AN110305</strain>
    </source>
</reference>
<evidence type="ECO:0000313" key="4">
    <source>
        <dbReference type="EMBL" id="KAA2261241.1"/>
    </source>
</evidence>
<dbReference type="SUPFAM" id="SSF52058">
    <property type="entry name" value="L domain-like"/>
    <property type="match status" value="1"/>
</dbReference>
<organism evidence="4 5">
    <name type="scientific">Solihabitans fulvus</name>
    <dbReference type="NCBI Taxonomy" id="1892852"/>
    <lineage>
        <taxon>Bacteria</taxon>
        <taxon>Bacillati</taxon>
        <taxon>Actinomycetota</taxon>
        <taxon>Actinomycetes</taxon>
        <taxon>Pseudonocardiales</taxon>
        <taxon>Pseudonocardiaceae</taxon>
        <taxon>Solihabitans</taxon>
    </lineage>
</organism>
<dbReference type="OrthoDB" id="135105at2"/>
<dbReference type="PANTHER" id="PTHR46844">
    <property type="entry name" value="SLR5058 PROTEIN"/>
    <property type="match status" value="1"/>
</dbReference>
<dbReference type="InterPro" id="IPR054547">
    <property type="entry name" value="NNH1"/>
</dbReference>
<dbReference type="InterPro" id="IPR007111">
    <property type="entry name" value="NACHT_NTPase"/>
</dbReference>
<keyword evidence="1" id="KW-0547">Nucleotide-binding</keyword>
<gene>
    <name evidence="4" type="ORF">F0L68_17395</name>
</gene>
<evidence type="ECO:0000259" key="3">
    <source>
        <dbReference type="PROSITE" id="PS50837"/>
    </source>
</evidence>
<keyword evidence="2" id="KW-0067">ATP-binding</keyword>
<feature type="domain" description="NACHT" evidence="3">
    <location>
        <begin position="281"/>
        <end position="621"/>
    </location>
</feature>
<protein>
    <submittedName>
        <fullName evidence="4">NACHT domain-containing protein</fullName>
    </submittedName>
</protein>
<dbReference type="Proteomes" id="UP000323454">
    <property type="component" value="Unassembled WGS sequence"/>
</dbReference>
<dbReference type="Pfam" id="PF22733">
    <property type="entry name" value="NNH1"/>
    <property type="match status" value="1"/>
</dbReference>
<name>A0A5B2XE53_9PSEU</name>
<dbReference type="Pfam" id="PF05729">
    <property type="entry name" value="NACHT"/>
    <property type="match status" value="1"/>
</dbReference>
<dbReference type="EMBL" id="VUOB01000029">
    <property type="protein sequence ID" value="KAA2261241.1"/>
    <property type="molecule type" value="Genomic_DNA"/>
</dbReference>
<dbReference type="InterPro" id="IPR032675">
    <property type="entry name" value="LRR_dom_sf"/>
</dbReference>
<evidence type="ECO:0000256" key="2">
    <source>
        <dbReference type="ARBA" id="ARBA00022840"/>
    </source>
</evidence>
<evidence type="ECO:0000256" key="1">
    <source>
        <dbReference type="ARBA" id="ARBA00022741"/>
    </source>
</evidence>
<accession>A0A5B2XE53</accession>
<dbReference type="PANTHER" id="PTHR46844:SF1">
    <property type="entry name" value="SLR5058 PROTEIN"/>
    <property type="match status" value="1"/>
</dbReference>
<dbReference type="AlphaFoldDB" id="A0A5B2XE53"/>
<dbReference type="RefSeq" id="WP_149850644.1">
    <property type="nucleotide sequence ID" value="NZ_VUOB01000029.1"/>
</dbReference>
<dbReference type="InterPro" id="IPR027417">
    <property type="entry name" value="P-loop_NTPase"/>
</dbReference>
<reference evidence="4 5" key="1">
    <citation type="submission" date="2019-09" db="EMBL/GenBank/DDBJ databases">
        <title>Goodfellowia gen. nov., a new genus of the Pseudonocardineae related to Actinoalloteichus, containing Goodfellowia coeruleoviolacea gen. nov., comb. nov. gen. nov., comb. nov.</title>
        <authorList>
            <person name="Labeda D."/>
        </authorList>
    </citation>
    <scope>NUCLEOTIDE SEQUENCE [LARGE SCALE GENOMIC DNA]</scope>
    <source>
        <strain evidence="4 5">AN110305</strain>
    </source>
</reference>
<keyword evidence="5" id="KW-1185">Reference proteome</keyword>
<evidence type="ECO:0000313" key="5">
    <source>
        <dbReference type="Proteomes" id="UP000323454"/>
    </source>
</evidence>
<dbReference type="Gene3D" id="3.40.50.300">
    <property type="entry name" value="P-loop containing nucleotide triphosphate hydrolases"/>
    <property type="match status" value="1"/>
</dbReference>
<comment type="caution">
    <text evidence="4">The sequence shown here is derived from an EMBL/GenBank/DDBJ whole genome shotgun (WGS) entry which is preliminary data.</text>
</comment>
<proteinExistence type="predicted"/>
<dbReference type="GO" id="GO:0005524">
    <property type="term" value="F:ATP binding"/>
    <property type="evidence" value="ECO:0007669"/>
    <property type="project" value="UniProtKB-KW"/>
</dbReference>
<dbReference type="Gene3D" id="3.80.10.10">
    <property type="entry name" value="Ribonuclease Inhibitor"/>
    <property type="match status" value="1"/>
</dbReference>
<dbReference type="SUPFAM" id="SSF52540">
    <property type="entry name" value="P-loop containing nucleoside triphosphate hydrolases"/>
    <property type="match status" value="1"/>
</dbReference>